<feature type="compositionally biased region" description="Low complexity" evidence="1">
    <location>
        <begin position="246"/>
        <end position="260"/>
    </location>
</feature>
<dbReference type="Proteomes" id="UP001265746">
    <property type="component" value="Unassembled WGS sequence"/>
</dbReference>
<accession>A0AAD9S5Y8</accession>
<dbReference type="EMBL" id="JAUJFL010000009">
    <property type="protein sequence ID" value="KAK2597887.1"/>
    <property type="molecule type" value="Genomic_DNA"/>
</dbReference>
<dbReference type="AlphaFoldDB" id="A0AAD9S5Y8"/>
<feature type="region of interest" description="Disordered" evidence="1">
    <location>
        <begin position="696"/>
        <end position="718"/>
    </location>
</feature>
<dbReference type="Pfam" id="PF22893">
    <property type="entry name" value="ULD_2"/>
    <property type="match status" value="1"/>
</dbReference>
<organism evidence="3 4">
    <name type="scientific">Phomopsis amygdali</name>
    <name type="common">Fusicoccum amygdali</name>
    <dbReference type="NCBI Taxonomy" id="1214568"/>
    <lineage>
        <taxon>Eukaryota</taxon>
        <taxon>Fungi</taxon>
        <taxon>Dikarya</taxon>
        <taxon>Ascomycota</taxon>
        <taxon>Pezizomycotina</taxon>
        <taxon>Sordariomycetes</taxon>
        <taxon>Sordariomycetidae</taxon>
        <taxon>Diaporthales</taxon>
        <taxon>Diaporthaceae</taxon>
        <taxon>Diaporthe</taxon>
    </lineage>
</organism>
<protein>
    <recommendedName>
        <fullName evidence="2">Ubiquitin-like domain-containing protein</fullName>
    </recommendedName>
</protein>
<gene>
    <name evidence="3" type="ORF">N8I77_012642</name>
</gene>
<evidence type="ECO:0000313" key="3">
    <source>
        <dbReference type="EMBL" id="KAK2597887.1"/>
    </source>
</evidence>
<feature type="domain" description="Ubiquitin-like" evidence="2">
    <location>
        <begin position="467"/>
        <end position="549"/>
    </location>
</feature>
<proteinExistence type="predicted"/>
<comment type="caution">
    <text evidence="3">The sequence shown here is derived from an EMBL/GenBank/DDBJ whole genome shotgun (WGS) entry which is preliminary data.</text>
</comment>
<dbReference type="InterPro" id="IPR054464">
    <property type="entry name" value="ULD_fung"/>
</dbReference>
<feature type="region of interest" description="Disordered" evidence="1">
    <location>
        <begin position="221"/>
        <end position="307"/>
    </location>
</feature>
<reference evidence="3" key="1">
    <citation type="submission" date="2023-06" db="EMBL/GenBank/DDBJ databases">
        <authorList>
            <person name="Noh H."/>
        </authorList>
    </citation>
    <scope>NUCLEOTIDE SEQUENCE</scope>
    <source>
        <strain evidence="3">DUCC20226</strain>
    </source>
</reference>
<evidence type="ECO:0000259" key="2">
    <source>
        <dbReference type="Pfam" id="PF22893"/>
    </source>
</evidence>
<sequence length="718" mass="79850">MADIRAMSSVQATVAFGQKLANLLQTLVELNPRRGVDLEEVMHDILGTSGTLRQIQDLMGLDEAMGFGQTPQPTVTSAYLNEIETLAVKCDLIYKTIMLIAQKAVARDKAKKDDAELPNLENLKSELLVSPIPDPGSIKSIRLFAIVGSDDQERWIDSRIERCQEQLQWIRMGLLVHLHILKLAQLQIGSVVRDTGAFEQELISRSAVQLLRKRQVKFTKRKARQQESAQRQWELRRQVDDSDTESVTSVASSQRSSVTAKTAVDEEASVKGETPMAKSAAEFSEIDKNRPTSTNNINQKDGAAGKQGETMALSADSAGGLVARNVKGKALSSSNLSSKLEFNLPAYFFDWKQRIFGSDDKFKTDWPSTNLEAYIRHIHSFGKSTKIPFGHKRLQYGLSKVIKEGEKGTSTWSQYIELGQVTRLAVDEVVGEANRNQSRERICVAFHQYDKDSADPFILVFLSLRKEPQPISFKDAVGRTYTLPFEACRTWDAMKCTILEAFNHVEVIGPHVIEGHFDLITSKGDIILSHLWNTTIKPGAAIEMRMWPKVPLSGFYGKPPFLINPHAPNADNQARHAARMRQMQQQRMAAMRNSAPMSPGMAPPPPPPGMGFSSYRPPGGVPPGHGSFGNRPQSVVIVDYAPAKHEVTEKEDEQIMFVDFVEELEKDKTTTVADLLQKFTNLKDVPDDDCLGEFLTLGSDYDSDDSTTSSPSSEIIND</sequence>
<evidence type="ECO:0000313" key="4">
    <source>
        <dbReference type="Proteomes" id="UP001265746"/>
    </source>
</evidence>
<name>A0AAD9S5Y8_PHOAM</name>
<evidence type="ECO:0000256" key="1">
    <source>
        <dbReference type="SAM" id="MobiDB-lite"/>
    </source>
</evidence>
<feature type="compositionally biased region" description="Low complexity" evidence="1">
    <location>
        <begin position="706"/>
        <end position="718"/>
    </location>
</feature>
<keyword evidence="4" id="KW-1185">Reference proteome</keyword>